<dbReference type="Proteomes" id="UP000095283">
    <property type="component" value="Unplaced"/>
</dbReference>
<dbReference type="AlphaFoldDB" id="A0A1I7WWB8"/>
<dbReference type="WBParaSite" id="Hba_09440">
    <property type="protein sequence ID" value="Hba_09440"/>
    <property type="gene ID" value="Hba_09440"/>
</dbReference>
<proteinExistence type="predicted"/>
<keyword evidence="1" id="KW-1185">Reference proteome</keyword>
<organism evidence="1 2">
    <name type="scientific">Heterorhabditis bacteriophora</name>
    <name type="common">Entomopathogenic nematode worm</name>
    <dbReference type="NCBI Taxonomy" id="37862"/>
    <lineage>
        <taxon>Eukaryota</taxon>
        <taxon>Metazoa</taxon>
        <taxon>Ecdysozoa</taxon>
        <taxon>Nematoda</taxon>
        <taxon>Chromadorea</taxon>
        <taxon>Rhabditida</taxon>
        <taxon>Rhabditina</taxon>
        <taxon>Rhabditomorpha</taxon>
        <taxon>Strongyloidea</taxon>
        <taxon>Heterorhabditidae</taxon>
        <taxon>Heterorhabditis</taxon>
    </lineage>
</organism>
<sequence length="65" mass="7422">MTQNSGYKRNSCEEIIEYPNRSLVPSSHCDSAEFTRLVIERTLVTCIPLFTFPGKKEDILILSTK</sequence>
<evidence type="ECO:0000313" key="1">
    <source>
        <dbReference type="Proteomes" id="UP000095283"/>
    </source>
</evidence>
<protein>
    <submittedName>
        <fullName evidence="2">Transcriptional regulator</fullName>
    </submittedName>
</protein>
<name>A0A1I7WWB8_HETBA</name>
<accession>A0A1I7WWB8</accession>
<reference evidence="2" key="1">
    <citation type="submission" date="2016-11" db="UniProtKB">
        <authorList>
            <consortium name="WormBaseParasite"/>
        </authorList>
    </citation>
    <scope>IDENTIFICATION</scope>
</reference>
<evidence type="ECO:0000313" key="2">
    <source>
        <dbReference type="WBParaSite" id="Hba_09440"/>
    </source>
</evidence>